<evidence type="ECO:0000313" key="6">
    <source>
        <dbReference type="RefSeq" id="XP_001395355.3"/>
    </source>
</evidence>
<dbReference type="PANTHER" id="PTHR33337:SF43">
    <property type="entry name" value="CENP-V_GFA DOMAIN-CONTAINING PROTEIN"/>
    <property type="match status" value="1"/>
</dbReference>
<keyword evidence="4" id="KW-0456">Lyase</keyword>
<dbReference type="PANTHER" id="PTHR33337">
    <property type="entry name" value="GFA DOMAIN-CONTAINING PROTEIN"/>
    <property type="match status" value="1"/>
</dbReference>
<dbReference type="AlphaFoldDB" id="A0AAJ6QFF5"/>
<evidence type="ECO:0000256" key="2">
    <source>
        <dbReference type="ARBA" id="ARBA00022723"/>
    </source>
</evidence>
<name>A0AAJ6QFF5_ASPNG</name>
<feature type="domain" description="CENP-V/GFA" evidence="5">
    <location>
        <begin position="3"/>
        <end position="116"/>
    </location>
</feature>
<reference evidence="6" key="2">
    <citation type="submission" date="2025-08" db="UniProtKB">
        <authorList>
            <consortium name="RefSeq"/>
        </authorList>
    </citation>
    <scope>IDENTIFICATION</scope>
</reference>
<dbReference type="GeneID" id="4985627"/>
<protein>
    <recommendedName>
        <fullName evidence="5">CENP-V/GFA domain-containing protein</fullName>
    </recommendedName>
</protein>
<gene>
    <name evidence="6" type="ORF">An12g02760</name>
</gene>
<dbReference type="Pfam" id="PF04828">
    <property type="entry name" value="GFA"/>
    <property type="match status" value="1"/>
</dbReference>
<dbReference type="SUPFAM" id="SSF51316">
    <property type="entry name" value="Mss4-like"/>
    <property type="match status" value="1"/>
</dbReference>
<reference evidence="6" key="1">
    <citation type="submission" date="2025-02" db="EMBL/GenBank/DDBJ databases">
        <authorList>
            <consortium name="NCBI Genome Project"/>
        </authorList>
    </citation>
    <scope>NUCLEOTIDE SEQUENCE</scope>
</reference>
<proteinExistence type="inferred from homology"/>
<dbReference type="KEGG" id="ang:An12g02760"/>
<dbReference type="GO" id="GO:0016829">
    <property type="term" value="F:lyase activity"/>
    <property type="evidence" value="ECO:0007669"/>
    <property type="project" value="UniProtKB-KW"/>
</dbReference>
<comment type="similarity">
    <text evidence="1">Belongs to the Gfa family.</text>
</comment>
<sequence>MVVKGSCNCGRIRITMDNPTPSGGGVMICYCLNCRKQSGAAGTYVVVVENKDMVLNGRPKKFLDTNTACGRPLDRYFCYNCGCPIMYQSETVLPGKSLLMFGLFDDIPKPVAEVWTKRRPEWMVEIPDVLQYVTDIPDDVSGEEAKKLGCRFCPSPATSKKAQSWLLLTSDKHQPEFPARPLSVTGQTTSRILEWPLACYLFIYFTPLLLDSRKHFNVQEIQQYTIDRNVKYFQGKCSHYRYIARAMVHHEGITGRGLYAILHIWNQGIFVIV</sequence>
<evidence type="ECO:0000256" key="3">
    <source>
        <dbReference type="ARBA" id="ARBA00022833"/>
    </source>
</evidence>
<evidence type="ECO:0000256" key="1">
    <source>
        <dbReference type="ARBA" id="ARBA00005495"/>
    </source>
</evidence>
<accession>A0AAJ6QFF5</accession>
<dbReference type="GO" id="GO:0046872">
    <property type="term" value="F:metal ion binding"/>
    <property type="evidence" value="ECO:0007669"/>
    <property type="project" value="UniProtKB-KW"/>
</dbReference>
<dbReference type="InterPro" id="IPR011057">
    <property type="entry name" value="Mss4-like_sf"/>
</dbReference>
<dbReference type="RefSeq" id="XP_001395355.3">
    <property type="nucleotide sequence ID" value="XM_001395318.3"/>
</dbReference>
<dbReference type="Gene3D" id="3.90.1590.10">
    <property type="entry name" value="glutathione-dependent formaldehyde- activating enzyme (gfa)"/>
    <property type="match status" value="1"/>
</dbReference>
<dbReference type="VEuPathDB" id="FungiDB:An12g02760"/>
<dbReference type="PROSITE" id="PS51891">
    <property type="entry name" value="CENP_V_GFA"/>
    <property type="match status" value="1"/>
</dbReference>
<organism evidence="6">
    <name type="scientific">Aspergillus niger</name>
    <dbReference type="NCBI Taxonomy" id="5061"/>
    <lineage>
        <taxon>Eukaryota</taxon>
        <taxon>Fungi</taxon>
        <taxon>Dikarya</taxon>
        <taxon>Ascomycota</taxon>
        <taxon>Pezizomycotina</taxon>
        <taxon>Eurotiomycetes</taxon>
        <taxon>Eurotiomycetidae</taxon>
        <taxon>Eurotiales</taxon>
        <taxon>Aspergillaceae</taxon>
        <taxon>Aspergillus</taxon>
        <taxon>Aspergillus subgen. Circumdati</taxon>
    </lineage>
</organism>
<evidence type="ECO:0000259" key="5">
    <source>
        <dbReference type="PROSITE" id="PS51891"/>
    </source>
</evidence>
<keyword evidence="3" id="KW-0862">Zinc</keyword>
<dbReference type="InterPro" id="IPR006913">
    <property type="entry name" value="CENP-V/GFA"/>
</dbReference>
<keyword evidence="2" id="KW-0479">Metal-binding</keyword>
<evidence type="ECO:0000256" key="4">
    <source>
        <dbReference type="ARBA" id="ARBA00023239"/>
    </source>
</evidence>